<proteinExistence type="predicted"/>
<dbReference type="Pfam" id="PF02214">
    <property type="entry name" value="BTB_2"/>
    <property type="match status" value="1"/>
</dbReference>
<feature type="coiled-coil region" evidence="1">
    <location>
        <begin position="162"/>
        <end position="189"/>
    </location>
</feature>
<dbReference type="SUPFAM" id="SSF54695">
    <property type="entry name" value="POZ domain"/>
    <property type="match status" value="1"/>
</dbReference>
<keyword evidence="1" id="KW-0175">Coiled coil</keyword>
<evidence type="ECO:0000256" key="1">
    <source>
        <dbReference type="SAM" id="Coils"/>
    </source>
</evidence>
<dbReference type="AlphaFoldDB" id="A0A1Z5KIF4"/>
<evidence type="ECO:0000313" key="3">
    <source>
        <dbReference type="EMBL" id="GAX25728.1"/>
    </source>
</evidence>
<dbReference type="InterPro" id="IPR011333">
    <property type="entry name" value="SKP1/BTB/POZ_sf"/>
</dbReference>
<gene>
    <name evidence="3" type="ORF">FisN_14Lh046</name>
</gene>
<dbReference type="InterPro" id="IPR003131">
    <property type="entry name" value="T1-type_BTB"/>
</dbReference>
<dbReference type="EMBL" id="BDSP01000230">
    <property type="protein sequence ID" value="GAX25728.1"/>
    <property type="molecule type" value="Genomic_DNA"/>
</dbReference>
<keyword evidence="4" id="KW-1185">Reference proteome</keyword>
<reference evidence="3 4" key="1">
    <citation type="journal article" date="2015" name="Plant Cell">
        <title>Oil accumulation by the oleaginous diatom Fistulifera solaris as revealed by the genome and transcriptome.</title>
        <authorList>
            <person name="Tanaka T."/>
            <person name="Maeda Y."/>
            <person name="Veluchamy A."/>
            <person name="Tanaka M."/>
            <person name="Abida H."/>
            <person name="Marechal E."/>
            <person name="Bowler C."/>
            <person name="Muto M."/>
            <person name="Sunaga Y."/>
            <person name="Tanaka M."/>
            <person name="Yoshino T."/>
            <person name="Taniguchi T."/>
            <person name="Fukuda Y."/>
            <person name="Nemoto M."/>
            <person name="Matsumoto M."/>
            <person name="Wong P.S."/>
            <person name="Aburatani S."/>
            <person name="Fujibuchi W."/>
        </authorList>
    </citation>
    <scope>NUCLEOTIDE SEQUENCE [LARGE SCALE GENOMIC DNA]</scope>
    <source>
        <strain evidence="3 4">JPCC DA0580</strain>
    </source>
</reference>
<dbReference type="Gene3D" id="3.30.710.10">
    <property type="entry name" value="Potassium Channel Kv1.1, Chain A"/>
    <property type="match status" value="1"/>
</dbReference>
<accession>A0A1Z5KIF4</accession>
<dbReference type="InParanoid" id="A0A1Z5KIF4"/>
<sequence>MADARIKKTRLSLDDDLNEDFENLTVEETKDDTKVYSFTFGEKKEAKDDQPPPTNTPTAFNRDIICLNVGGIRYEVSRTTMTQYEGSVLASLAKTWNEEKINSEIFVFRDGPLFAYVLDYLRSDKVYLPYSITRAALQEEFDHFQIPADMGKVYVEKDYFTIDRLTKEIKEHKEAIEEKERAVSAIIESYRLAHNLTASVMKHGFDWSQVVTPSFTVTPGIDKKLLRDCLLVQGVEVYGYRMENFEARISLGPIQEDDGGTPCKGAYRQTATGSPFRFFDP</sequence>
<dbReference type="GO" id="GO:0051260">
    <property type="term" value="P:protein homooligomerization"/>
    <property type="evidence" value="ECO:0007669"/>
    <property type="project" value="InterPro"/>
</dbReference>
<evidence type="ECO:0000259" key="2">
    <source>
        <dbReference type="Pfam" id="PF02214"/>
    </source>
</evidence>
<dbReference type="OrthoDB" id="45549at2759"/>
<comment type="caution">
    <text evidence="3">The sequence shown here is derived from an EMBL/GenBank/DDBJ whole genome shotgun (WGS) entry which is preliminary data.</text>
</comment>
<dbReference type="PANTHER" id="PTHR14499:SF136">
    <property type="entry name" value="GH08630P"/>
    <property type="match status" value="1"/>
</dbReference>
<name>A0A1Z5KIF4_FISSO</name>
<dbReference type="PANTHER" id="PTHR14499">
    <property type="entry name" value="POTASSIUM CHANNEL TETRAMERIZATION DOMAIN-CONTAINING"/>
    <property type="match status" value="1"/>
</dbReference>
<feature type="domain" description="Potassium channel tetramerisation-type BTB" evidence="2">
    <location>
        <begin position="65"/>
        <end position="149"/>
    </location>
</feature>
<organism evidence="3 4">
    <name type="scientific">Fistulifera solaris</name>
    <name type="common">Oleaginous diatom</name>
    <dbReference type="NCBI Taxonomy" id="1519565"/>
    <lineage>
        <taxon>Eukaryota</taxon>
        <taxon>Sar</taxon>
        <taxon>Stramenopiles</taxon>
        <taxon>Ochrophyta</taxon>
        <taxon>Bacillariophyta</taxon>
        <taxon>Bacillariophyceae</taxon>
        <taxon>Bacillariophycidae</taxon>
        <taxon>Naviculales</taxon>
        <taxon>Naviculaceae</taxon>
        <taxon>Fistulifera</taxon>
    </lineage>
</organism>
<dbReference type="Proteomes" id="UP000198406">
    <property type="component" value="Unassembled WGS sequence"/>
</dbReference>
<protein>
    <recommendedName>
        <fullName evidence="2">Potassium channel tetramerisation-type BTB domain-containing protein</fullName>
    </recommendedName>
</protein>
<evidence type="ECO:0000313" key="4">
    <source>
        <dbReference type="Proteomes" id="UP000198406"/>
    </source>
</evidence>